<sequence>MQRAIDLNADLGESYGAWSMGDDEAMFEVVSSANVACGFHAGDPLTMLRSARLAVRHGVVLGAHPGYRDRAGFGRRALDVSVDELAAEILYQLGALDAIARTAGASVAYVKAHGALYHRLGADRSAADAVADALAGSAPGVVVLGPPGSALELAAAAAGIRYAREAFIDRGYLADGRLVPRGHPDALVHDPGRAADRALELVETGGIGAADGARVELAPDSLCLHGDTPGSVGIARAVRAALASAGHDVRPFA</sequence>
<dbReference type="HAMAP" id="MF_00691">
    <property type="entry name" value="PxpA"/>
    <property type="match status" value="1"/>
</dbReference>
<comment type="function">
    <text evidence="1">Catalyzes the cleavage of 5-oxoproline to form L-glutamate coupled to the hydrolysis of ATP to ADP and inorganic phosphate.</text>
</comment>
<dbReference type="Gene3D" id="3.20.20.370">
    <property type="entry name" value="Glycoside hydrolase/deacetylase"/>
    <property type="match status" value="1"/>
</dbReference>
<comment type="caution">
    <text evidence="2">The sequence shown here is derived from an EMBL/GenBank/DDBJ whole genome shotgun (WGS) entry which is preliminary data.</text>
</comment>
<evidence type="ECO:0000256" key="1">
    <source>
        <dbReference type="HAMAP-Rule" id="MF_00691"/>
    </source>
</evidence>
<keyword evidence="1 2" id="KW-0378">Hydrolase</keyword>
<dbReference type="GO" id="GO:0005524">
    <property type="term" value="F:ATP binding"/>
    <property type="evidence" value="ECO:0007669"/>
    <property type="project" value="UniProtKB-UniRule"/>
</dbReference>
<dbReference type="OrthoDB" id="9773478at2"/>
<dbReference type="SUPFAM" id="SSF88713">
    <property type="entry name" value="Glycoside hydrolase/deacetylase"/>
    <property type="match status" value="1"/>
</dbReference>
<keyword evidence="1" id="KW-0067">ATP-binding</keyword>
<dbReference type="Pfam" id="PF03746">
    <property type="entry name" value="LamB_YcsF"/>
    <property type="match status" value="1"/>
</dbReference>
<dbReference type="InterPro" id="IPR011330">
    <property type="entry name" value="Glyco_hydro/deAcase_b/a-brl"/>
</dbReference>
<dbReference type="AlphaFoldDB" id="A0A6I3MEA0"/>
<keyword evidence="3" id="KW-1185">Reference proteome</keyword>
<comment type="catalytic activity">
    <reaction evidence="1">
        <text>5-oxo-L-proline + ATP + 2 H2O = L-glutamate + ADP + phosphate + H(+)</text>
        <dbReference type="Rhea" id="RHEA:10348"/>
        <dbReference type="ChEBI" id="CHEBI:15377"/>
        <dbReference type="ChEBI" id="CHEBI:15378"/>
        <dbReference type="ChEBI" id="CHEBI:29985"/>
        <dbReference type="ChEBI" id="CHEBI:30616"/>
        <dbReference type="ChEBI" id="CHEBI:43474"/>
        <dbReference type="ChEBI" id="CHEBI:58402"/>
        <dbReference type="ChEBI" id="CHEBI:456216"/>
        <dbReference type="EC" id="3.5.2.9"/>
    </reaction>
</comment>
<dbReference type="GO" id="GO:0005975">
    <property type="term" value="P:carbohydrate metabolic process"/>
    <property type="evidence" value="ECO:0007669"/>
    <property type="project" value="InterPro"/>
</dbReference>
<accession>A0A6I3MEA0</accession>
<proteinExistence type="inferred from homology"/>
<dbReference type="GO" id="GO:0017168">
    <property type="term" value="F:5-oxoprolinase (ATP-hydrolyzing) activity"/>
    <property type="evidence" value="ECO:0007669"/>
    <property type="project" value="UniProtKB-UniRule"/>
</dbReference>
<comment type="similarity">
    <text evidence="1">Belongs to the LamB/PxpA family.</text>
</comment>
<protein>
    <recommendedName>
        <fullName evidence="1">5-oxoprolinase subunit A</fullName>
        <shortName evidence="1">5-OPase subunit A</shortName>
        <ecNumber evidence="1">3.5.2.9</ecNumber>
    </recommendedName>
    <alternativeName>
        <fullName evidence="1">5-oxoprolinase (ATP-hydrolyzing) subunit A</fullName>
    </alternativeName>
</protein>
<dbReference type="NCBIfam" id="NF003814">
    <property type="entry name" value="PRK05406.1-3"/>
    <property type="match status" value="1"/>
</dbReference>
<evidence type="ECO:0000313" key="2">
    <source>
        <dbReference type="EMBL" id="MTH69716.1"/>
    </source>
</evidence>
<dbReference type="EMBL" id="WMLB01000034">
    <property type="protein sequence ID" value="MTH69716.1"/>
    <property type="molecule type" value="Genomic_DNA"/>
</dbReference>
<reference evidence="2 3" key="1">
    <citation type="submission" date="2019-11" db="EMBL/GenBank/DDBJ databases">
        <title>Agromyces kandeliae sp. nov., isolated from mangrove soil.</title>
        <authorList>
            <person name="Wang R."/>
        </authorList>
    </citation>
    <scope>NUCLEOTIDE SEQUENCE [LARGE SCALE GENOMIC DNA]</scope>
    <source>
        <strain evidence="2 3">JCM 11433</strain>
    </source>
</reference>
<dbReference type="EC" id="3.5.2.9" evidence="1"/>
<dbReference type="NCBIfam" id="NF003816">
    <property type="entry name" value="PRK05406.1-5"/>
    <property type="match status" value="1"/>
</dbReference>
<dbReference type="InterPro" id="IPR005501">
    <property type="entry name" value="LamB/YcsF/PxpA-like"/>
</dbReference>
<dbReference type="PANTHER" id="PTHR30292">
    <property type="entry name" value="UNCHARACTERIZED PROTEIN YBGL-RELATED"/>
    <property type="match status" value="1"/>
</dbReference>
<organism evidence="2 3">
    <name type="scientific">Agromyces bracchium</name>
    <dbReference type="NCBI Taxonomy" id="88376"/>
    <lineage>
        <taxon>Bacteria</taxon>
        <taxon>Bacillati</taxon>
        <taxon>Actinomycetota</taxon>
        <taxon>Actinomycetes</taxon>
        <taxon>Micrococcales</taxon>
        <taxon>Microbacteriaceae</taxon>
        <taxon>Agromyces</taxon>
    </lineage>
</organism>
<dbReference type="RefSeq" id="WP_155052767.1">
    <property type="nucleotide sequence ID" value="NZ_JBHMAT010000006.1"/>
</dbReference>
<name>A0A6I3MEA0_9MICO</name>
<evidence type="ECO:0000313" key="3">
    <source>
        <dbReference type="Proteomes" id="UP000433071"/>
    </source>
</evidence>
<dbReference type="PANTHER" id="PTHR30292:SF0">
    <property type="entry name" value="5-OXOPROLINASE SUBUNIT A"/>
    <property type="match status" value="1"/>
</dbReference>
<keyword evidence="1" id="KW-0547">Nucleotide-binding</keyword>
<comment type="subunit">
    <text evidence="1">Forms a complex composed of PxpA, PxpB and PxpC.</text>
</comment>
<dbReference type="CDD" id="cd10787">
    <property type="entry name" value="LamB_YcsF_like"/>
    <property type="match status" value="1"/>
</dbReference>
<dbReference type="Proteomes" id="UP000433071">
    <property type="component" value="Unassembled WGS sequence"/>
</dbReference>
<gene>
    <name evidence="1 2" type="primary">pxpA</name>
    <name evidence="2" type="ORF">GJ743_15205</name>
</gene>